<dbReference type="InterPro" id="IPR021150">
    <property type="entry name" value="Ubiq_cyt_c_chap"/>
</dbReference>
<dbReference type="Proteomes" id="UP000008064">
    <property type="component" value="Unassembled WGS sequence"/>
</dbReference>
<dbReference type="Pfam" id="PF03981">
    <property type="entry name" value="Ubiq_cyt_C_chap"/>
    <property type="match status" value="1"/>
</dbReference>
<dbReference type="OrthoDB" id="10253878at2759"/>
<gene>
    <name evidence="2" type="ORF">SERLADRAFT_471428</name>
</gene>
<name>F8P171_SERL9</name>
<accession>F8P171</accession>
<dbReference type="AlphaFoldDB" id="F8P171"/>
<dbReference type="KEGG" id="sla:SERLADRAFT_471428"/>
<dbReference type="RefSeq" id="XP_007320142.1">
    <property type="nucleotide sequence ID" value="XM_007320080.1"/>
</dbReference>
<organism>
    <name type="scientific">Serpula lacrymans var. lacrymans (strain S7.9)</name>
    <name type="common">Dry rot fungus</name>
    <dbReference type="NCBI Taxonomy" id="578457"/>
    <lineage>
        <taxon>Eukaryota</taxon>
        <taxon>Fungi</taxon>
        <taxon>Dikarya</taxon>
        <taxon>Basidiomycota</taxon>
        <taxon>Agaricomycotina</taxon>
        <taxon>Agaricomycetes</taxon>
        <taxon>Agaricomycetidae</taxon>
        <taxon>Boletales</taxon>
        <taxon>Coniophorineae</taxon>
        <taxon>Serpulaceae</taxon>
        <taxon>Serpula</taxon>
    </lineage>
</organism>
<proteinExistence type="predicted"/>
<evidence type="ECO:0000259" key="1">
    <source>
        <dbReference type="Pfam" id="PF03981"/>
    </source>
</evidence>
<dbReference type="GeneID" id="18819942"/>
<evidence type="ECO:0000313" key="2">
    <source>
        <dbReference type="EMBL" id="EGO22902.1"/>
    </source>
</evidence>
<dbReference type="HOGENOM" id="CLU_1653190_0_0_1"/>
<sequence>MKIFREQWAGMSLSFDLGLVKGDTEMAAAVWRNLLGARGARGILFDEPSSPSSSSPASASTSYYRRSINLVGGSSSPIRATDSQGLLLSEAQDDNSGVHDFSPGADSDKYVTYPEVMERVIGYVRREVVRMESVEDVDVMGVRRTGREGEGVDALKFGKI</sequence>
<protein>
    <recommendedName>
        <fullName evidence="1">Ubiquinol-cytochrome c chaperone domain-containing protein</fullName>
    </recommendedName>
</protein>
<reference evidence="2" key="1">
    <citation type="submission" date="2011-04" db="EMBL/GenBank/DDBJ databases">
        <title>Evolution of plant cell wall degrading machinery underlies the functional diversity of forest fungi.</title>
        <authorList>
            <consortium name="US DOE Joint Genome Institute (JGI-PGF)"/>
            <person name="Eastwood D.C."/>
            <person name="Floudas D."/>
            <person name="Binder M."/>
            <person name="Majcherczyk A."/>
            <person name="Schneider P."/>
            <person name="Aerts A."/>
            <person name="Asiegbu F.O."/>
            <person name="Baker S.E."/>
            <person name="Barry K."/>
            <person name="Bendiksby M."/>
            <person name="Blumentritt M."/>
            <person name="Coutinho P.M."/>
            <person name="Cullen D."/>
            <person name="Cullen D."/>
            <person name="Gathman A."/>
            <person name="Goodell B."/>
            <person name="Henrissat B."/>
            <person name="Ihrmark K."/>
            <person name="Kauserud H."/>
            <person name="Kohler A."/>
            <person name="LaButti K."/>
            <person name="Lapidus A."/>
            <person name="Lavin J.L."/>
            <person name="Lee Y.-H."/>
            <person name="Lindquist E."/>
            <person name="Lilly W."/>
            <person name="Lucas S."/>
            <person name="Morin E."/>
            <person name="Murat C."/>
            <person name="Oguiza J.A."/>
            <person name="Park J."/>
            <person name="Pisabarro A.G."/>
            <person name="Riley R."/>
            <person name="Rosling A."/>
            <person name="Salamov A."/>
            <person name="Schmidt O."/>
            <person name="Schmutz J."/>
            <person name="Skrede I."/>
            <person name="Stenlid J."/>
            <person name="Wiebenga A."/>
            <person name="Xie X."/>
            <person name="Kues U."/>
            <person name="Hibbett D.S."/>
            <person name="Hoffmeister D."/>
            <person name="Hogberg N."/>
            <person name="Martin F."/>
            <person name="Grigoriev I.V."/>
            <person name="Watkinson S.C."/>
        </authorList>
    </citation>
    <scope>NUCLEOTIDE SEQUENCE</scope>
    <source>
        <strain evidence="2">S7.9</strain>
    </source>
</reference>
<dbReference type="EMBL" id="GL945436">
    <property type="protein sequence ID" value="EGO22902.1"/>
    <property type="molecule type" value="Genomic_DNA"/>
</dbReference>
<feature type="domain" description="Ubiquinol-cytochrome c chaperone" evidence="1">
    <location>
        <begin position="1"/>
        <end position="38"/>
    </location>
</feature>